<dbReference type="AlphaFoldDB" id="A0A0L0DDS8"/>
<proteinExistence type="predicted"/>
<dbReference type="SUPFAM" id="SSF47473">
    <property type="entry name" value="EF-hand"/>
    <property type="match status" value="1"/>
</dbReference>
<dbReference type="RefSeq" id="XP_013762388.1">
    <property type="nucleotide sequence ID" value="XM_013906934.1"/>
</dbReference>
<protein>
    <recommendedName>
        <fullName evidence="1">EF-hand domain-containing protein</fullName>
    </recommendedName>
</protein>
<evidence type="ECO:0000313" key="3">
    <source>
        <dbReference type="Proteomes" id="UP000054408"/>
    </source>
</evidence>
<feature type="domain" description="EF-hand" evidence="1">
    <location>
        <begin position="7"/>
        <end position="42"/>
    </location>
</feature>
<organism evidence="2 3">
    <name type="scientific">Thecamonas trahens ATCC 50062</name>
    <dbReference type="NCBI Taxonomy" id="461836"/>
    <lineage>
        <taxon>Eukaryota</taxon>
        <taxon>Apusozoa</taxon>
        <taxon>Apusomonadida</taxon>
        <taxon>Apusomonadidae</taxon>
        <taxon>Thecamonas</taxon>
    </lineage>
</organism>
<name>A0A0L0DDS8_THETB</name>
<keyword evidence="3" id="KW-1185">Reference proteome</keyword>
<accession>A0A0L0DDS8</accession>
<dbReference type="Gene3D" id="1.10.238.10">
    <property type="entry name" value="EF-hand"/>
    <property type="match status" value="1"/>
</dbReference>
<evidence type="ECO:0000313" key="2">
    <source>
        <dbReference type="EMBL" id="KNC50492.1"/>
    </source>
</evidence>
<dbReference type="GO" id="GO:0005509">
    <property type="term" value="F:calcium ion binding"/>
    <property type="evidence" value="ECO:0007669"/>
    <property type="project" value="InterPro"/>
</dbReference>
<gene>
    <name evidence="2" type="ORF">AMSG_00655</name>
</gene>
<dbReference type="PROSITE" id="PS50222">
    <property type="entry name" value="EF_HAND_2"/>
    <property type="match status" value="1"/>
</dbReference>
<evidence type="ECO:0000259" key="1">
    <source>
        <dbReference type="PROSITE" id="PS50222"/>
    </source>
</evidence>
<dbReference type="STRING" id="461836.A0A0L0DDS8"/>
<sequence>MEELDADMVADFKEAFSVFDVDKVGSITAGQLRQLLAAAGMELPSPAPGSPPGSCELLDLVNSVVGDIVGEQVSDTTPLTFPQFVQLMANLVPPGKSFEDEVDAVFDTMAAGADAVSADHLASTAALIGDAVPDIDELNDVVAAVDPATGNAVSRDAFRALMQHS</sequence>
<reference evidence="2 3" key="1">
    <citation type="submission" date="2010-05" db="EMBL/GenBank/DDBJ databases">
        <title>The Genome Sequence of Thecamonas trahens ATCC 50062.</title>
        <authorList>
            <consortium name="The Broad Institute Genome Sequencing Platform"/>
            <person name="Russ C."/>
            <person name="Cuomo C."/>
            <person name="Shea T."/>
            <person name="Young S.K."/>
            <person name="Zeng Q."/>
            <person name="Koehrsen M."/>
            <person name="Haas B."/>
            <person name="Borodovsky M."/>
            <person name="Guigo R."/>
            <person name="Alvarado L."/>
            <person name="Berlin A."/>
            <person name="Bochicchio J."/>
            <person name="Borenstein D."/>
            <person name="Chapman S."/>
            <person name="Chen Z."/>
            <person name="Freedman E."/>
            <person name="Gellesch M."/>
            <person name="Goldberg J."/>
            <person name="Griggs A."/>
            <person name="Gujja S."/>
            <person name="Heilman E."/>
            <person name="Heiman D."/>
            <person name="Hepburn T."/>
            <person name="Howarth C."/>
            <person name="Jen D."/>
            <person name="Larson L."/>
            <person name="Mehta T."/>
            <person name="Park D."/>
            <person name="Pearson M."/>
            <person name="Roberts A."/>
            <person name="Saif S."/>
            <person name="Shenoy N."/>
            <person name="Sisk P."/>
            <person name="Stolte C."/>
            <person name="Sykes S."/>
            <person name="Thomson T."/>
            <person name="Walk T."/>
            <person name="White J."/>
            <person name="Yandava C."/>
            <person name="Burger G."/>
            <person name="Gray M.W."/>
            <person name="Holland P.W.H."/>
            <person name="King N."/>
            <person name="Lang F.B.F."/>
            <person name="Roger A.J."/>
            <person name="Ruiz-Trillo I."/>
            <person name="Lander E."/>
            <person name="Nusbaum C."/>
        </authorList>
    </citation>
    <scope>NUCLEOTIDE SEQUENCE [LARGE SCALE GENOMIC DNA]</scope>
    <source>
        <strain evidence="2 3">ATCC 50062</strain>
    </source>
</reference>
<dbReference type="InterPro" id="IPR002048">
    <property type="entry name" value="EF_hand_dom"/>
</dbReference>
<dbReference type="InterPro" id="IPR011992">
    <property type="entry name" value="EF-hand-dom_pair"/>
</dbReference>
<dbReference type="Proteomes" id="UP000054408">
    <property type="component" value="Unassembled WGS sequence"/>
</dbReference>
<dbReference type="Pfam" id="PF13405">
    <property type="entry name" value="EF-hand_6"/>
    <property type="match status" value="1"/>
</dbReference>
<dbReference type="GeneID" id="25560450"/>
<dbReference type="EMBL" id="GL349435">
    <property type="protein sequence ID" value="KNC50492.1"/>
    <property type="molecule type" value="Genomic_DNA"/>
</dbReference>